<dbReference type="STRING" id="69896.S284_03150"/>
<accession>A0A421NV20</accession>
<keyword evidence="1" id="KW-0175">Coiled coil</keyword>
<feature type="region of interest" description="Disordered" evidence="2">
    <location>
        <begin position="484"/>
        <end position="506"/>
    </location>
</feature>
<evidence type="ECO:0000256" key="2">
    <source>
        <dbReference type="SAM" id="MobiDB-lite"/>
    </source>
</evidence>
<name>A0A421NV20_9MOLU</name>
<organism evidence="3 4">
    <name type="scientific">Candidatus Phytoplasma solani</name>
    <dbReference type="NCBI Taxonomy" id="69896"/>
    <lineage>
        <taxon>Bacteria</taxon>
        <taxon>Bacillati</taxon>
        <taxon>Mycoplasmatota</taxon>
        <taxon>Mollicutes</taxon>
        <taxon>Acholeplasmatales</taxon>
        <taxon>Acholeplasmataceae</taxon>
        <taxon>Candidatus Phytoplasma</taxon>
        <taxon>16SrXII (Stolbur group)</taxon>
    </lineage>
</organism>
<proteinExistence type="predicted"/>
<keyword evidence="4" id="KW-1185">Reference proteome</keyword>
<comment type="caution">
    <text evidence="3">The sequence shown here is derived from an EMBL/GenBank/DDBJ whole genome shotgun (WGS) entry which is preliminary data.</text>
</comment>
<gene>
    <name evidence="3" type="ORF">PSSA1_v1c4830</name>
</gene>
<dbReference type="AlphaFoldDB" id="A0A421NV20"/>
<reference evidence="4" key="1">
    <citation type="submission" date="2016-11" db="EMBL/GenBank/DDBJ databases">
        <title>Genome sequence of Candidatus Phytoplasma solani strain SA-1.</title>
        <authorList>
            <person name="Haryono M."/>
            <person name="Samarzija I."/>
            <person name="Seruga Music M."/>
            <person name="Hogenhout S."/>
            <person name="Kuo C.-H."/>
        </authorList>
    </citation>
    <scope>NUCLEOTIDE SEQUENCE [LARGE SCALE GENOMIC DNA]</scope>
    <source>
        <strain evidence="4">SA-1</strain>
    </source>
</reference>
<dbReference type="EMBL" id="MPBG01000007">
    <property type="protein sequence ID" value="RMI87862.1"/>
    <property type="molecule type" value="Genomic_DNA"/>
</dbReference>
<evidence type="ECO:0000313" key="4">
    <source>
        <dbReference type="Proteomes" id="UP000283896"/>
    </source>
</evidence>
<feature type="compositionally biased region" description="Basic and acidic residues" evidence="2">
    <location>
        <begin position="492"/>
        <end position="506"/>
    </location>
</feature>
<evidence type="ECO:0000313" key="3">
    <source>
        <dbReference type="EMBL" id="RMI87862.1"/>
    </source>
</evidence>
<feature type="coiled-coil region" evidence="1">
    <location>
        <begin position="354"/>
        <end position="385"/>
    </location>
</feature>
<sequence length="506" mass="59659">MILDLNFSKRKYASFLILLLLFLASVRCVMAGSFDYSNIRSSPQRNTPVQTIKITNLTTNQTTTHTIPSKNNPFNQVFEKTTKLIEPPKFIYIDVSLDKDKINTNHFCNLFKIQLYNSNKKQTPFQPSNDKPCYIDFKARLFVVPKETSNEPKNEPIEVTECFDINFKFLDDKEKEKTIEKDSDQQNQQKTIKIDKEKNTEGYLFWQSHKLKYSFSEDSYRYSFSRIEYEGTPLSLEVVVNLKNDISLTKEQSQKYQRITKLNQDELQLTLDFDLTDQNHYLYKPEKYLKSFAKCLSLSQPLELWESQEFLKNKPKPNFYYLEHLKNDQKDFYQFFNLEELNKWFNEQKDKLHLESLEKSLNLSKEELNEKLKNLSKEIVVCGQKKLYQPLDLLTYSYSHQTKTYNIPPLATDSEFEGYIERKKKNFAEEHNANLSPNSDQKKNKNQITLKNKEVPNLQTNDLPIKNVIITNLNPNPQIQQSNSILIPIRTGNKDNVQDKPKENED</sequence>
<dbReference type="Proteomes" id="UP000283896">
    <property type="component" value="Unassembled WGS sequence"/>
</dbReference>
<evidence type="ECO:0000256" key="1">
    <source>
        <dbReference type="SAM" id="Coils"/>
    </source>
</evidence>
<protein>
    <submittedName>
        <fullName evidence="3">Putative effector</fullName>
    </submittedName>
</protein>